<dbReference type="SUPFAM" id="SSF51445">
    <property type="entry name" value="(Trans)glycosidases"/>
    <property type="match status" value="1"/>
</dbReference>
<proteinExistence type="predicted"/>
<sequence>MNADFAQMKRDFGASIVRMYYPICLKASVFENALKAGVANDMAVIFQVWTDFGESDDWKKSQQAIYNVLDSTEFGSIAPYVVHSVDFGSEPVTDYMDGGRQQFVTDLGLFKKKINSYGIPAGISEVWDQPGIMSSGDGKGLGPTGTGVKANSDYCHAHIMPYYQTDIPFSQAWSYIQKQLEWVKGVVQLPTMITETQWAWGRNDGHAVNRPDLSSALIELKGDENDESSPRLWQVRSEIAKNTRWLA</sequence>
<organism evidence="1 2">
    <name type="scientific">Xylaria arbuscula</name>
    <dbReference type="NCBI Taxonomy" id="114810"/>
    <lineage>
        <taxon>Eukaryota</taxon>
        <taxon>Fungi</taxon>
        <taxon>Dikarya</taxon>
        <taxon>Ascomycota</taxon>
        <taxon>Pezizomycotina</taxon>
        <taxon>Sordariomycetes</taxon>
        <taxon>Xylariomycetidae</taxon>
        <taxon>Xylariales</taxon>
        <taxon>Xylariaceae</taxon>
        <taxon>Xylaria</taxon>
    </lineage>
</organism>
<evidence type="ECO:0000313" key="2">
    <source>
        <dbReference type="Proteomes" id="UP001148614"/>
    </source>
</evidence>
<accession>A0A9W8TH84</accession>
<reference evidence="1" key="1">
    <citation type="submission" date="2022-07" db="EMBL/GenBank/DDBJ databases">
        <title>Genome Sequence of Xylaria arbuscula.</title>
        <authorList>
            <person name="Buettner E."/>
        </authorList>
    </citation>
    <scope>NUCLEOTIDE SEQUENCE</scope>
    <source>
        <strain evidence="1">VT107</strain>
    </source>
</reference>
<keyword evidence="2" id="KW-1185">Reference proteome</keyword>
<dbReference type="InterPro" id="IPR017853">
    <property type="entry name" value="GH"/>
</dbReference>
<dbReference type="EMBL" id="JANPWZ010003155">
    <property type="protein sequence ID" value="KAJ3554022.1"/>
    <property type="molecule type" value="Genomic_DNA"/>
</dbReference>
<gene>
    <name evidence="1" type="ORF">NPX13_g10729</name>
</gene>
<name>A0A9W8TH84_9PEZI</name>
<dbReference type="AlphaFoldDB" id="A0A9W8TH84"/>
<protein>
    <submittedName>
        <fullName evidence="1">Uncharacterized protein</fullName>
    </submittedName>
</protein>
<dbReference type="Proteomes" id="UP001148614">
    <property type="component" value="Unassembled WGS sequence"/>
</dbReference>
<comment type="caution">
    <text evidence="1">The sequence shown here is derived from an EMBL/GenBank/DDBJ whole genome shotgun (WGS) entry which is preliminary data.</text>
</comment>
<evidence type="ECO:0000313" key="1">
    <source>
        <dbReference type="EMBL" id="KAJ3554022.1"/>
    </source>
</evidence>